<keyword evidence="4" id="KW-1185">Reference proteome</keyword>
<evidence type="ECO:0000256" key="1">
    <source>
        <dbReference type="SAM" id="MobiDB-lite"/>
    </source>
</evidence>
<feature type="region of interest" description="Disordered" evidence="1">
    <location>
        <begin position="1"/>
        <end position="45"/>
    </location>
</feature>
<dbReference type="Proteomes" id="UP001148838">
    <property type="component" value="Unassembled WGS sequence"/>
</dbReference>
<name>A0ABQ8TIX2_PERAM</name>
<sequence>MSPGSNTEGYPAFAHTGLRENPGKNLNQVTCPDRESNPGHLVSRPDSLAVTPQETVEAYFKNSDSSIATQCIFRRHFNLGRHGRVPDASTIAKWTSSFRNIASACNHKPGRSERTLYLHQREVLPYSLELALISYQQSTAEILFRRLSSESGLLFYRSRVLDYTDL</sequence>
<comment type="caution">
    <text evidence="3">The sequence shown here is derived from an EMBL/GenBank/DDBJ whole genome shotgun (WGS) entry which is preliminary data.</text>
</comment>
<dbReference type="Pfam" id="PF16087">
    <property type="entry name" value="DUF4817"/>
    <property type="match status" value="1"/>
</dbReference>
<evidence type="ECO:0000313" key="4">
    <source>
        <dbReference type="Proteomes" id="UP001148838"/>
    </source>
</evidence>
<organism evidence="3 4">
    <name type="scientific">Periplaneta americana</name>
    <name type="common">American cockroach</name>
    <name type="synonym">Blatta americana</name>
    <dbReference type="NCBI Taxonomy" id="6978"/>
    <lineage>
        <taxon>Eukaryota</taxon>
        <taxon>Metazoa</taxon>
        <taxon>Ecdysozoa</taxon>
        <taxon>Arthropoda</taxon>
        <taxon>Hexapoda</taxon>
        <taxon>Insecta</taxon>
        <taxon>Pterygota</taxon>
        <taxon>Neoptera</taxon>
        <taxon>Polyneoptera</taxon>
        <taxon>Dictyoptera</taxon>
        <taxon>Blattodea</taxon>
        <taxon>Blattoidea</taxon>
        <taxon>Blattidae</taxon>
        <taxon>Blattinae</taxon>
        <taxon>Periplaneta</taxon>
    </lineage>
</organism>
<protein>
    <recommendedName>
        <fullName evidence="2">DUF4817 domain-containing protein</fullName>
    </recommendedName>
</protein>
<evidence type="ECO:0000259" key="2">
    <source>
        <dbReference type="Pfam" id="PF16087"/>
    </source>
</evidence>
<dbReference type="InterPro" id="IPR032135">
    <property type="entry name" value="DUF4817"/>
</dbReference>
<proteinExistence type="predicted"/>
<feature type="domain" description="DUF4817" evidence="2">
    <location>
        <begin position="55"/>
        <end position="100"/>
    </location>
</feature>
<gene>
    <name evidence="3" type="ORF">ANN_13108</name>
</gene>
<dbReference type="EMBL" id="JAJSOF020000009">
    <property type="protein sequence ID" value="KAJ4446412.1"/>
    <property type="molecule type" value="Genomic_DNA"/>
</dbReference>
<accession>A0ABQ8TIX2</accession>
<evidence type="ECO:0000313" key="3">
    <source>
        <dbReference type="EMBL" id="KAJ4446412.1"/>
    </source>
</evidence>
<reference evidence="3 4" key="1">
    <citation type="journal article" date="2022" name="Allergy">
        <title>Genome assembly and annotation of Periplaneta americana reveal a comprehensive cockroach allergen profile.</title>
        <authorList>
            <person name="Wang L."/>
            <person name="Xiong Q."/>
            <person name="Saelim N."/>
            <person name="Wang L."/>
            <person name="Nong W."/>
            <person name="Wan A.T."/>
            <person name="Shi M."/>
            <person name="Liu X."/>
            <person name="Cao Q."/>
            <person name="Hui J.H.L."/>
            <person name="Sookrung N."/>
            <person name="Leung T.F."/>
            <person name="Tungtrongchitr A."/>
            <person name="Tsui S.K.W."/>
        </authorList>
    </citation>
    <scope>NUCLEOTIDE SEQUENCE [LARGE SCALE GENOMIC DNA]</scope>
    <source>
        <strain evidence="3">PWHHKU_190912</strain>
    </source>
</reference>